<evidence type="ECO:0000313" key="3">
    <source>
        <dbReference type="Proteomes" id="UP000015001"/>
    </source>
</evidence>
<keyword evidence="3" id="KW-1185">Reference proteome</keyword>
<gene>
    <name evidence="2" type="ORF">STAFG_7287</name>
</gene>
<feature type="compositionally biased region" description="Low complexity" evidence="1">
    <location>
        <begin position="403"/>
        <end position="415"/>
    </location>
</feature>
<feature type="compositionally biased region" description="Low complexity" evidence="1">
    <location>
        <begin position="281"/>
        <end position="322"/>
    </location>
</feature>
<comment type="caution">
    <text evidence="2">The sequence shown here is derived from an EMBL/GenBank/DDBJ whole genome shotgun (WGS) entry which is preliminary data.</text>
</comment>
<organism evidence="2 3">
    <name type="scientific">Streptomyces afghaniensis 772</name>
    <dbReference type="NCBI Taxonomy" id="1283301"/>
    <lineage>
        <taxon>Bacteria</taxon>
        <taxon>Bacillati</taxon>
        <taxon>Actinomycetota</taxon>
        <taxon>Actinomycetes</taxon>
        <taxon>Kitasatosporales</taxon>
        <taxon>Streptomycetaceae</taxon>
        <taxon>Streptomyces</taxon>
    </lineage>
</organism>
<name>S4MGL0_9ACTN</name>
<dbReference type="AlphaFoldDB" id="S4MGL0"/>
<feature type="region of interest" description="Disordered" evidence="1">
    <location>
        <begin position="340"/>
        <end position="415"/>
    </location>
</feature>
<accession>S4MGL0</accession>
<dbReference type="HOGENOM" id="CLU_603962_0_0_11"/>
<evidence type="ECO:0000256" key="1">
    <source>
        <dbReference type="SAM" id="MobiDB-lite"/>
    </source>
</evidence>
<evidence type="ECO:0000313" key="2">
    <source>
        <dbReference type="EMBL" id="EPJ35651.1"/>
    </source>
</evidence>
<reference evidence="2 3" key="1">
    <citation type="submission" date="2013-02" db="EMBL/GenBank/DDBJ databases">
        <title>Draft Genome Sequence of Streptomyces afghaniensis, Which Produces Compounds of the Julimycin B-Complex.</title>
        <authorList>
            <person name="Gruening B.A."/>
            <person name="Praeg A."/>
            <person name="Erxleben A."/>
            <person name="Guenther S."/>
            <person name="Fiedler H.-P."/>
            <person name="Goodfellow M."/>
            <person name="Mueller M."/>
        </authorList>
    </citation>
    <scope>NUCLEOTIDE SEQUENCE [LARGE SCALE GENOMIC DNA]</scope>
    <source>
        <strain evidence="2 3">772</strain>
    </source>
</reference>
<sequence>MGLELGGRGQAGLRGDLGEVRRRCRVLLLALAGRGPLAATDTATGSTATASAARCPGRGRGLGLRCLLRGLRGVLGDSLGGLRGGFRRRRCRRWCSGGRRLRRLRRRRGRRRRVLAPRRPRVGRPALRPAGRLVARAARGVRVGTARDMRIACGGRDLASADGSSPLAEPAAPSCAWPVVALPLDAVSGCFCSPLPALSGAAAVPPAAFWDCFSCAPWSLSPAARVFCSSLAAVSFSAPPPSELPGASCTVFCAATGPAFGSSPLFGSFDGAPGPGRDAASRPASGPPRRLSPGPPSVSTDGSGSVGAAASGSSGSSSAASSSASSASRSACTLSALVTGGAGNDGTDCPPEEVGSSRSAVGTPDTSGSCSGRKSSGWSLTSQALFSTPPRSTSDSLPEPNGSSSAVSSGPSRSWLRTPSSLLVLPGSSVSLPAAVAGPAGLSLPPLSSCFGF</sequence>
<dbReference type="EMBL" id="AOPY01001619">
    <property type="protein sequence ID" value="EPJ35651.1"/>
    <property type="molecule type" value="Genomic_DNA"/>
</dbReference>
<proteinExistence type="predicted"/>
<protein>
    <submittedName>
        <fullName evidence="2">Uncharacterized protein</fullName>
    </submittedName>
</protein>
<feature type="region of interest" description="Disordered" evidence="1">
    <location>
        <begin position="271"/>
        <end position="322"/>
    </location>
</feature>
<feature type="compositionally biased region" description="Polar residues" evidence="1">
    <location>
        <begin position="356"/>
        <end position="396"/>
    </location>
</feature>
<dbReference type="Proteomes" id="UP000015001">
    <property type="component" value="Unassembled WGS sequence"/>
</dbReference>